<proteinExistence type="predicted"/>
<comment type="caution">
    <text evidence="2">The sequence shown here is derived from an EMBL/GenBank/DDBJ whole genome shotgun (WGS) entry which is preliminary data.</text>
</comment>
<organism evidence="2 3">
    <name type="scientific">Pseudochelatococcus contaminans</name>
    <dbReference type="NCBI Taxonomy" id="1538103"/>
    <lineage>
        <taxon>Bacteria</taxon>
        <taxon>Pseudomonadati</taxon>
        <taxon>Pseudomonadota</taxon>
        <taxon>Alphaproteobacteria</taxon>
        <taxon>Hyphomicrobiales</taxon>
        <taxon>Chelatococcaceae</taxon>
        <taxon>Pseudochelatococcus</taxon>
    </lineage>
</organism>
<dbReference type="RefSeq" id="WP_092938935.1">
    <property type="nucleotide sequence ID" value="NZ_JACICC010000014.1"/>
</dbReference>
<gene>
    <name evidence="2" type="ORF">FHS81_003374</name>
</gene>
<dbReference type="EMBL" id="JACICC010000014">
    <property type="protein sequence ID" value="MBB3811260.1"/>
    <property type="molecule type" value="Genomic_DNA"/>
</dbReference>
<dbReference type="GeneID" id="301931774"/>
<evidence type="ECO:0000313" key="3">
    <source>
        <dbReference type="Proteomes" id="UP000537592"/>
    </source>
</evidence>
<evidence type="ECO:0000256" key="1">
    <source>
        <dbReference type="SAM" id="MobiDB-lite"/>
    </source>
</evidence>
<keyword evidence="3" id="KW-1185">Reference proteome</keyword>
<dbReference type="Proteomes" id="UP000537592">
    <property type="component" value="Unassembled WGS sequence"/>
</dbReference>
<evidence type="ECO:0000313" key="2">
    <source>
        <dbReference type="EMBL" id="MBB3811260.1"/>
    </source>
</evidence>
<reference evidence="2 3" key="1">
    <citation type="submission" date="2020-08" db="EMBL/GenBank/DDBJ databases">
        <title>Genomic Encyclopedia of Type Strains, Phase IV (KMG-IV): sequencing the most valuable type-strain genomes for metagenomic binning, comparative biology and taxonomic classification.</title>
        <authorList>
            <person name="Goeker M."/>
        </authorList>
    </citation>
    <scope>NUCLEOTIDE SEQUENCE [LARGE SCALE GENOMIC DNA]</scope>
    <source>
        <strain evidence="2 3">DSM 28760</strain>
    </source>
</reference>
<feature type="compositionally biased region" description="Acidic residues" evidence="1">
    <location>
        <begin position="125"/>
        <end position="141"/>
    </location>
</feature>
<dbReference type="AlphaFoldDB" id="A0A7W5Z7G3"/>
<name>A0A7W5Z7G3_9HYPH</name>
<protein>
    <submittedName>
        <fullName evidence="2">Uncharacterized protein</fullName>
    </submittedName>
</protein>
<accession>A0A7W5Z7G3</accession>
<feature type="region of interest" description="Disordered" evidence="1">
    <location>
        <begin position="125"/>
        <end position="149"/>
    </location>
</feature>
<sequence>MSDDEIFSVAKEISDRFVAEWDRLKGDRVPWHMSEVQERVFFEIFLHVVNARHMTTNDVVEVIKVYLRHADWIGLLICDSSPSNGNGSHGPTWALVRPRGLLASFGGSPFQAIYEPLYEIHGEEDDQDSEEFWDDDEQDLTPEERKKRSNEVAENYLRSHFGIPYEDEDNPENSYITTLPDGFRNPLIIEEFANGGSNQDVIGVSRRLLMRDRADSEQNWLEKHRNNQGVASNFDILTAAALDYHQKRPLVRQLRSWTEDQYIGVQEAVMIMAAVWPEFLAGRLTFASSHHRSWIVVEQKSDKPLLFERENWPINTSLSRILAVLSGLQSFRGMTCRFDLSQAGQVVFDGQSGKILRVITKDFEPSEEETRSALGRLTQHLVSLGHDHEAVRSSISDPSRLGELIDPAGRLLRTNRSDPEQRLFEMAVSISDRKPSRRSASPILGHRTDALYNAIGGDGRDDAYLSDGLWISPDGHLSDKGR</sequence>